<evidence type="ECO:0000256" key="1">
    <source>
        <dbReference type="ARBA" id="ARBA00000024"/>
    </source>
</evidence>
<dbReference type="HAMAP" id="MF_01020">
    <property type="entry name" value="HisE"/>
    <property type="match status" value="1"/>
</dbReference>
<dbReference type="FunFam" id="1.10.287.1080:FF:000002">
    <property type="entry name" value="Histidine biosynthesis bifunctional protein HisIE"/>
    <property type="match status" value="1"/>
</dbReference>
<dbReference type="CDD" id="cd11534">
    <property type="entry name" value="NTP-PPase_HisIE_like"/>
    <property type="match status" value="1"/>
</dbReference>
<evidence type="ECO:0000256" key="11">
    <source>
        <dbReference type="ARBA" id="ARBA00022801"/>
    </source>
</evidence>
<dbReference type="EMBL" id="LK932486">
    <property type="protein sequence ID" value="CDS84601.1"/>
    <property type="molecule type" value="Genomic_DNA"/>
</dbReference>
<dbReference type="Pfam" id="PF01502">
    <property type="entry name" value="PRA-CH"/>
    <property type="match status" value="1"/>
</dbReference>
<keyword evidence="12 15" id="KW-0067">ATP-binding</keyword>
<dbReference type="PANTHER" id="PTHR42945:SF9">
    <property type="entry name" value="HISTIDINE BIOSYNTHESIS BIFUNCTIONAL PROTEIN HISIE"/>
    <property type="match status" value="1"/>
</dbReference>
<dbReference type="HAMAP" id="MF_01021">
    <property type="entry name" value="HisI"/>
    <property type="match status" value="1"/>
</dbReference>
<dbReference type="GO" id="GO:0004635">
    <property type="term" value="F:phosphoribosyl-AMP cyclohydrolase activity"/>
    <property type="evidence" value="ECO:0007669"/>
    <property type="project" value="UniProtKB-UniRule"/>
</dbReference>
<proteinExistence type="inferred from homology"/>
<evidence type="ECO:0000256" key="8">
    <source>
        <dbReference type="ARBA" id="ARBA00022490"/>
    </source>
</evidence>
<comment type="subcellular location">
    <subcellularLocation>
        <location evidence="3 15">Cytoplasm</location>
    </subcellularLocation>
</comment>
<dbReference type="UniPathway" id="UPA00031">
    <property type="reaction ID" value="UER00007"/>
</dbReference>
<organism evidence="19">
    <name type="scientific">Clostridioides difficile</name>
    <name type="common">Peptoclostridium difficile</name>
    <dbReference type="NCBI Taxonomy" id="1496"/>
    <lineage>
        <taxon>Bacteria</taxon>
        <taxon>Bacillati</taxon>
        <taxon>Bacillota</taxon>
        <taxon>Clostridia</taxon>
        <taxon>Peptostreptococcales</taxon>
        <taxon>Peptostreptococcaceae</taxon>
        <taxon>Clostridioides</taxon>
    </lineage>
</organism>
<dbReference type="Gene3D" id="1.10.287.1080">
    <property type="entry name" value="MazG-like"/>
    <property type="match status" value="1"/>
</dbReference>
<dbReference type="Pfam" id="PF01503">
    <property type="entry name" value="PRA-PH"/>
    <property type="match status" value="1"/>
</dbReference>
<evidence type="ECO:0000256" key="6">
    <source>
        <dbReference type="ARBA" id="ARBA00007731"/>
    </source>
</evidence>
<comment type="pathway">
    <text evidence="5 15">Amino-acid biosynthesis; L-histidine biosynthesis; L-histidine from 5-phospho-alpha-D-ribose 1-diphosphate: step 2/9.</text>
</comment>
<evidence type="ECO:0000313" key="24">
    <source>
        <dbReference type="Proteomes" id="UP000411588"/>
    </source>
</evidence>
<dbReference type="InterPro" id="IPR008179">
    <property type="entry name" value="HisE"/>
</dbReference>
<comment type="pathway">
    <text evidence="4 15">Amino-acid biosynthesis; L-histidine biosynthesis; L-histidine from 5-phospho-alpha-D-ribose 1-diphosphate: step 3/9.</text>
</comment>
<accession>A0A069ATD7</accession>
<dbReference type="AlphaFoldDB" id="A0A069ATD7"/>
<evidence type="ECO:0000256" key="2">
    <source>
        <dbReference type="ARBA" id="ARBA00001460"/>
    </source>
</evidence>
<dbReference type="GO" id="GO:0004636">
    <property type="term" value="F:phosphoribosyl-ATP diphosphatase activity"/>
    <property type="evidence" value="ECO:0007669"/>
    <property type="project" value="UniProtKB-UniRule"/>
</dbReference>
<comment type="catalytic activity">
    <reaction evidence="1 15">
        <text>1-(5-phospho-beta-D-ribosyl)-5'-AMP + H2O = 1-(5-phospho-beta-D-ribosyl)-5-[(5-phospho-beta-D-ribosylamino)methylideneamino]imidazole-4-carboxamide</text>
        <dbReference type="Rhea" id="RHEA:20049"/>
        <dbReference type="ChEBI" id="CHEBI:15377"/>
        <dbReference type="ChEBI" id="CHEBI:58435"/>
        <dbReference type="ChEBI" id="CHEBI:59457"/>
        <dbReference type="EC" id="3.5.4.19"/>
    </reaction>
</comment>
<feature type="domain" description="Phosphoribosyl-AMP cyclohydrolase" evidence="16">
    <location>
        <begin position="42"/>
        <end position="115"/>
    </location>
</feature>
<comment type="similarity">
    <text evidence="7 15">In the N-terminal section; belongs to the PRA-CH family.</text>
</comment>
<keyword evidence="11 15" id="KW-0378">Hydrolase</keyword>
<evidence type="ECO:0000313" key="20">
    <source>
        <dbReference type="EMBL" id="HBH1544181.1"/>
    </source>
</evidence>
<dbReference type="EC" id="3.5.4.19" evidence="15"/>
<dbReference type="SUPFAM" id="SSF141734">
    <property type="entry name" value="HisI-like"/>
    <property type="match status" value="1"/>
</dbReference>
<keyword evidence="9 15" id="KW-0028">Amino-acid biosynthesis</keyword>
<dbReference type="EMBL" id="CAADAN010000016">
    <property type="protein sequence ID" value="VFD35201.1"/>
    <property type="molecule type" value="Genomic_DNA"/>
</dbReference>
<keyword evidence="14 15" id="KW-0511">Multifunctional enzyme</keyword>
<name>A0A069ATD7_CLODI</name>
<evidence type="ECO:0000256" key="7">
    <source>
        <dbReference type="ARBA" id="ARBA00008299"/>
    </source>
</evidence>
<dbReference type="InterPro" id="IPR038019">
    <property type="entry name" value="PRib_AMP_CycHydrolase_sf"/>
</dbReference>
<feature type="region of interest" description="Phosphoribosyl-AMP cyclohydrolase" evidence="15">
    <location>
        <begin position="1"/>
        <end position="133"/>
    </location>
</feature>
<dbReference type="GO" id="GO:0000105">
    <property type="term" value="P:L-histidine biosynthetic process"/>
    <property type="evidence" value="ECO:0007669"/>
    <property type="project" value="UniProtKB-UniRule"/>
</dbReference>
<evidence type="ECO:0000313" key="17">
    <source>
        <dbReference type="EMBL" id="CDS84601.1"/>
    </source>
</evidence>
<evidence type="ECO:0000256" key="3">
    <source>
        <dbReference type="ARBA" id="ARBA00004496"/>
    </source>
</evidence>
<evidence type="ECO:0000313" key="21">
    <source>
        <dbReference type="EMBL" id="SJR86628.1"/>
    </source>
</evidence>
<dbReference type="RefSeq" id="WP_003436669.1">
    <property type="nucleotide sequence ID" value="NZ_AP031492.1"/>
</dbReference>
<evidence type="ECO:0000256" key="10">
    <source>
        <dbReference type="ARBA" id="ARBA00022741"/>
    </source>
</evidence>
<keyword evidence="10 15" id="KW-0547">Nucleotide-binding</keyword>
<evidence type="ECO:0000256" key="4">
    <source>
        <dbReference type="ARBA" id="ARBA00005169"/>
    </source>
</evidence>
<dbReference type="Proteomes" id="UP000878956">
    <property type="component" value="Unassembled WGS sequence"/>
</dbReference>
<dbReference type="EMBL" id="DAEPXK010000063">
    <property type="protein sequence ID" value="HBH1544181.1"/>
    <property type="molecule type" value="Genomic_DNA"/>
</dbReference>
<evidence type="ECO:0000256" key="12">
    <source>
        <dbReference type="ARBA" id="ARBA00022840"/>
    </source>
</evidence>
<dbReference type="NCBIfam" id="NF002747">
    <property type="entry name" value="PRK02759.1"/>
    <property type="match status" value="1"/>
</dbReference>
<keyword evidence="8 15" id="KW-0963">Cytoplasm</keyword>
<keyword evidence="13 15" id="KW-0368">Histidine biosynthesis</keyword>
<dbReference type="Proteomes" id="UP000189137">
    <property type="component" value="Unassembled WGS sequence"/>
</dbReference>
<dbReference type="PATRIC" id="fig|1496.854.peg.3294"/>
<reference evidence="21 23" key="2">
    <citation type="submission" date="2017-02" db="EMBL/GenBank/DDBJ databases">
        <authorList>
            <consortium name="Pathogen Informatics"/>
        </authorList>
    </citation>
    <scope>NUCLEOTIDE SEQUENCE [LARGE SCALE GENOMIC DNA]</scope>
    <source>
        <strain evidence="22">Clo34</strain>
        <strain evidence="24">clo34</strain>
        <strain evidence="21 23">VRECD0157</strain>
    </source>
</reference>
<dbReference type="Gene3D" id="3.10.20.810">
    <property type="entry name" value="Phosphoribosyl-AMP cyclohydrolase"/>
    <property type="match status" value="1"/>
</dbReference>
<dbReference type="Proteomes" id="UP000411588">
    <property type="component" value="Unassembled WGS sequence"/>
</dbReference>
<evidence type="ECO:0000259" key="16">
    <source>
        <dbReference type="Pfam" id="PF01502"/>
    </source>
</evidence>
<evidence type="ECO:0000313" key="23">
    <source>
        <dbReference type="Proteomes" id="UP000189137"/>
    </source>
</evidence>
<protein>
    <recommendedName>
        <fullName evidence="15">Histidine biosynthesis bifunctional protein HisIE</fullName>
    </recommendedName>
    <domain>
        <recommendedName>
            <fullName evidence="15">Phosphoribosyl-AMP cyclohydrolase</fullName>
            <shortName evidence="15">PRA-CH</shortName>
            <ecNumber evidence="15">3.5.4.19</ecNumber>
        </recommendedName>
    </domain>
    <domain>
        <recommendedName>
            <fullName evidence="15">Phosphoribosyl-ATP pyrophosphatase</fullName>
            <shortName evidence="15">PRA-PH</shortName>
            <ecNumber evidence="15">3.6.1.31</ecNumber>
        </recommendedName>
    </domain>
</protein>
<evidence type="ECO:0000313" key="19">
    <source>
        <dbReference type="EMBL" id="CDT22867.1"/>
    </source>
</evidence>
<evidence type="ECO:0000256" key="14">
    <source>
        <dbReference type="ARBA" id="ARBA00023268"/>
    </source>
</evidence>
<dbReference type="GO" id="GO:0005524">
    <property type="term" value="F:ATP binding"/>
    <property type="evidence" value="ECO:0007669"/>
    <property type="project" value="UniProtKB-KW"/>
</dbReference>
<dbReference type="NCBIfam" id="NF000768">
    <property type="entry name" value="PRK00051.1"/>
    <property type="match status" value="1"/>
</dbReference>
<dbReference type="InterPro" id="IPR021130">
    <property type="entry name" value="PRib-ATP_PPHydrolase-like"/>
</dbReference>
<gene>
    <name evidence="15 19" type="primary">hisI</name>
    <name evidence="21" type="synonym">hisE</name>
    <name evidence="15" type="synonym">hisIE</name>
    <name evidence="19" type="ORF">BN1095_340321</name>
    <name evidence="17" type="ORF">BN1096_350031</name>
    <name evidence="18" type="ORF">BN1097_580033</name>
    <name evidence="20" type="ORF">KRM00_003725</name>
    <name evidence="22" type="ORF">SAMEA1402399_03432</name>
    <name evidence="21" type="ORF">SAMEA3375112_00467</name>
</gene>
<evidence type="ECO:0000313" key="22">
    <source>
        <dbReference type="EMBL" id="VFD35201.1"/>
    </source>
</evidence>
<feature type="region of interest" description="Phosphoribosyl-ATP pyrophosphohydrolase" evidence="15">
    <location>
        <begin position="134"/>
        <end position="222"/>
    </location>
</feature>
<evidence type="ECO:0000256" key="5">
    <source>
        <dbReference type="ARBA" id="ARBA00005204"/>
    </source>
</evidence>
<dbReference type="NCBIfam" id="TIGR03188">
    <property type="entry name" value="histidine_hisI"/>
    <property type="match status" value="1"/>
</dbReference>
<comment type="catalytic activity">
    <reaction evidence="2 15">
        <text>1-(5-phospho-beta-D-ribosyl)-ATP + H2O = 1-(5-phospho-beta-D-ribosyl)-5'-AMP + diphosphate + H(+)</text>
        <dbReference type="Rhea" id="RHEA:22828"/>
        <dbReference type="ChEBI" id="CHEBI:15377"/>
        <dbReference type="ChEBI" id="CHEBI:15378"/>
        <dbReference type="ChEBI" id="CHEBI:33019"/>
        <dbReference type="ChEBI" id="CHEBI:59457"/>
        <dbReference type="ChEBI" id="CHEBI:73183"/>
        <dbReference type="EC" id="3.6.1.31"/>
    </reaction>
</comment>
<evidence type="ECO:0000256" key="9">
    <source>
        <dbReference type="ARBA" id="ARBA00022605"/>
    </source>
</evidence>
<dbReference type="GO" id="GO:0005737">
    <property type="term" value="C:cytoplasm"/>
    <property type="evidence" value="ECO:0007669"/>
    <property type="project" value="UniProtKB-SubCell"/>
</dbReference>
<reference evidence="20" key="4">
    <citation type="submission" date="2021-06" db="EMBL/GenBank/DDBJ databases">
        <authorList>
            <consortium name="NCBI Pathogen Detection Project"/>
        </authorList>
    </citation>
    <scope>NUCLEOTIDE SEQUENCE</scope>
    <source>
        <strain evidence="20">HN1000</strain>
    </source>
</reference>
<dbReference type="FunFam" id="3.10.20.810:FF:000001">
    <property type="entry name" value="Histidine biosynthesis bifunctional protein HisIE"/>
    <property type="match status" value="1"/>
</dbReference>
<dbReference type="PANTHER" id="PTHR42945">
    <property type="entry name" value="HISTIDINE BIOSYNTHESIS BIFUNCTIONAL PROTEIN"/>
    <property type="match status" value="1"/>
</dbReference>
<dbReference type="InterPro" id="IPR023019">
    <property type="entry name" value="His_synth_HisIE"/>
</dbReference>
<evidence type="ECO:0000256" key="13">
    <source>
        <dbReference type="ARBA" id="ARBA00023102"/>
    </source>
</evidence>
<dbReference type="EMBL" id="LK933005">
    <property type="protein sequence ID" value="CDT22867.1"/>
    <property type="molecule type" value="Genomic_DNA"/>
</dbReference>
<evidence type="ECO:0000256" key="15">
    <source>
        <dbReference type="HAMAP-Rule" id="MF_01019"/>
    </source>
</evidence>
<reference evidence="20" key="3">
    <citation type="journal article" date="2018" name="Genome Biol.">
        <title>SKESA: strategic k-mer extension for scrupulous assemblies.</title>
        <authorList>
            <person name="Souvorov A."/>
            <person name="Agarwala R."/>
            <person name="Lipman D.J."/>
        </authorList>
    </citation>
    <scope>NUCLEOTIDE SEQUENCE</scope>
    <source>
        <strain evidence="20">HN1000</strain>
    </source>
</reference>
<sequence length="222" mass="25661">MDNKCNNVYSDEVEKFIRSIKFDDKGLVPVVVQEVVSKDVLMLAYMNKDAIKKTLKDKVACYFSRSRQELWVKGETSGNTQKVVKMSYDCDVDTILLFVEQTGVACHTGNYSCFYRDLFDDSSKMELEVQTNILKELYDLINERKNNPVEGSYTNYLFEKGIDKILKKVGEESSEVIIASKNTDKSELIYEISDLVYHTLVLMIEKGVEIDEIKKELLKRRK</sequence>
<dbReference type="EMBL" id="LK932396">
    <property type="protein sequence ID" value="CDS86677.1"/>
    <property type="molecule type" value="Genomic_DNA"/>
</dbReference>
<comment type="similarity">
    <text evidence="6 15">In the C-terminal section; belongs to the PRA-PH family.</text>
</comment>
<dbReference type="EMBL" id="FUPS01000001">
    <property type="protein sequence ID" value="SJR86628.1"/>
    <property type="molecule type" value="Genomic_DNA"/>
</dbReference>
<reference evidence="19" key="1">
    <citation type="submission" date="2014-07" db="EMBL/GenBank/DDBJ databases">
        <authorList>
            <person name="Monot Marc"/>
        </authorList>
    </citation>
    <scope>NUCLEOTIDE SEQUENCE</scope>
    <source>
        <strain evidence="19">7032989</strain>
        <strain evidence="18">7032994</strain>
    </source>
</reference>
<dbReference type="InterPro" id="IPR002496">
    <property type="entry name" value="PRib_AMP_CycHydrolase_dom"/>
</dbReference>
<evidence type="ECO:0000313" key="18">
    <source>
        <dbReference type="EMBL" id="CDS86677.1"/>
    </source>
</evidence>
<dbReference type="HAMAP" id="MF_01019">
    <property type="entry name" value="HisIE"/>
    <property type="match status" value="1"/>
</dbReference>
<dbReference type="InterPro" id="IPR026660">
    <property type="entry name" value="PRA-CH"/>
</dbReference>
<dbReference type="SUPFAM" id="SSF101386">
    <property type="entry name" value="all-alpha NTP pyrophosphatases"/>
    <property type="match status" value="1"/>
</dbReference>
<dbReference type="EC" id="3.6.1.31" evidence="15"/>